<evidence type="ECO:0000313" key="2">
    <source>
        <dbReference type="EMBL" id="UYP48242.1"/>
    </source>
</evidence>
<sequence length="630" mass="73318">MPMYPHEVCPQCGENPNITFICEDCHEIFCEDCVVIKTEELLVCMQCNSKNVSEDKHGHHFCRDCGSRDMRNLKNLIPTCRNCDSGNVIRIEDKQEQLLDDYKSIISNTRSFVNPFEKMVERLNHFKSNLFQLRQDFPQCHHYPNLEADSQLLFKMFEAAKTNLYDHVNRFFQDIQRNIHYINEIRVTHPSNFTFIMEILRQFERERMKVVDLANSGLHPLESRLEPIEEKIEFMQTIQAQFNPFLGKLKLEPAEKIVFGIKCKLSTGVTEDKDFNNKNGTILITSKRLYFFHEQGVFKKRNVLLISVQITDLQYAGVKGKINKKVSLEFLNSMYKFTLSKENRDELVEWISKAQDFESQLTQGDNNLKIFSKHKIHIKVFREELENAIYELIGFHGSRNHNSAVSTSHAVNAKMYRTTNLPGPTKMTPPQIPHQYPSGTSSSSFQNPYLPNIPDLKKKSYVNNNFDSFATPAGHFGYPHDRGSLNEYFAEPGVISPQRSIVQPVPRYGGYNNPSTNPPFHPRNSSRNSYPTPPTPRFGSNLNSQTSLNQWSARGSEELEIKNEINQLRQEEFALNQTLKMLEQRYDGGYIQNVEFVKSYKELQRKYYMISNRITQLQQYLQENFSMNQN</sequence>
<protein>
    <recommendedName>
        <fullName evidence="4">B box-type domain-containing protein</fullName>
    </recommendedName>
</protein>
<name>A0ABY6HXJ1_9ARCH</name>
<accession>A0ABY6HXJ1</accession>
<evidence type="ECO:0000256" key="1">
    <source>
        <dbReference type="SAM" id="MobiDB-lite"/>
    </source>
</evidence>
<feature type="region of interest" description="Disordered" evidence="1">
    <location>
        <begin position="507"/>
        <end position="546"/>
    </location>
</feature>
<evidence type="ECO:0000313" key="3">
    <source>
        <dbReference type="Proteomes" id="UP001208689"/>
    </source>
</evidence>
<proteinExistence type="predicted"/>
<evidence type="ECO:0008006" key="4">
    <source>
        <dbReference type="Google" id="ProtNLM"/>
    </source>
</evidence>
<gene>
    <name evidence="2" type="ORF">NEF87_004527</name>
</gene>
<dbReference type="CDD" id="cd19757">
    <property type="entry name" value="Bbox1"/>
    <property type="match status" value="1"/>
</dbReference>
<dbReference type="Proteomes" id="UP001208689">
    <property type="component" value="Chromosome"/>
</dbReference>
<reference evidence="2" key="1">
    <citation type="submission" date="2022-09" db="EMBL/GenBank/DDBJ databases">
        <title>Actin cytoskeleton and complex cell architecture in an #Asgard archaeon.</title>
        <authorList>
            <person name="Ponce Toledo R.I."/>
            <person name="Schleper C."/>
            <person name="Rodrigues Oliveira T."/>
            <person name="Wollweber F."/>
            <person name="Xu J."/>
            <person name="Rittmann S."/>
            <person name="Klingl A."/>
            <person name="Pilhofer M."/>
        </authorList>
    </citation>
    <scope>NUCLEOTIDE SEQUENCE</scope>
    <source>
        <strain evidence="2">B-35</strain>
    </source>
</reference>
<organism evidence="2 3">
    <name type="scientific">Candidatus Lokiarchaeum ossiferum</name>
    <dbReference type="NCBI Taxonomy" id="2951803"/>
    <lineage>
        <taxon>Archaea</taxon>
        <taxon>Promethearchaeati</taxon>
        <taxon>Promethearchaeota</taxon>
        <taxon>Promethearchaeia</taxon>
        <taxon>Promethearchaeales</taxon>
        <taxon>Promethearchaeaceae</taxon>
        <taxon>Candidatus Lokiarchaeum</taxon>
    </lineage>
</organism>
<keyword evidence="3" id="KW-1185">Reference proteome</keyword>
<dbReference type="EMBL" id="CP104013">
    <property type="protein sequence ID" value="UYP48242.1"/>
    <property type="molecule type" value="Genomic_DNA"/>
</dbReference>